<dbReference type="GO" id="GO:0008270">
    <property type="term" value="F:zinc ion binding"/>
    <property type="evidence" value="ECO:0007669"/>
    <property type="project" value="UniProtKB-KW"/>
</dbReference>
<gene>
    <name evidence="6" type="ORF">PACLA_8A016920</name>
</gene>
<dbReference type="InterPro" id="IPR037869">
    <property type="entry name" value="Spp1/CFP1"/>
</dbReference>
<dbReference type="GO" id="GO:0045893">
    <property type="term" value="P:positive regulation of DNA-templated transcription"/>
    <property type="evidence" value="ECO:0007669"/>
    <property type="project" value="TreeGrafter"/>
</dbReference>
<accession>A0A6S7KJR2</accession>
<evidence type="ECO:0000256" key="4">
    <source>
        <dbReference type="ARBA" id="ARBA00022833"/>
    </source>
</evidence>
<keyword evidence="7" id="KW-1185">Reference proteome</keyword>
<dbReference type="InterPro" id="IPR001965">
    <property type="entry name" value="Znf_PHD"/>
</dbReference>
<protein>
    <submittedName>
        <fullName evidence="6">Death-inducer obliterator 1 isoform X3</fullName>
    </submittedName>
</protein>
<sequence length="95" mass="10918">MWIDHLETIKIRRKEGARKAVETKRKKMAEKNKGMAVENAKVAELHCICKQPDDGRFMICCDSCDTWFHGDCIDLCEEEGELLEDFYCDACLVAS</sequence>
<proteinExistence type="predicted"/>
<dbReference type="InterPro" id="IPR013083">
    <property type="entry name" value="Znf_RING/FYVE/PHD"/>
</dbReference>
<evidence type="ECO:0000256" key="1">
    <source>
        <dbReference type="ARBA" id="ARBA00004123"/>
    </source>
</evidence>
<dbReference type="InterPro" id="IPR011011">
    <property type="entry name" value="Znf_FYVE_PHD"/>
</dbReference>
<dbReference type="Pfam" id="PF00628">
    <property type="entry name" value="PHD"/>
    <property type="match status" value="1"/>
</dbReference>
<dbReference type="Gene3D" id="3.30.40.10">
    <property type="entry name" value="Zinc/RING finger domain, C3HC4 (zinc finger)"/>
    <property type="match status" value="1"/>
</dbReference>
<evidence type="ECO:0000256" key="2">
    <source>
        <dbReference type="ARBA" id="ARBA00022723"/>
    </source>
</evidence>
<keyword evidence="3" id="KW-0863">Zinc-finger</keyword>
<dbReference type="SMART" id="SM00249">
    <property type="entry name" value="PHD"/>
    <property type="match status" value="1"/>
</dbReference>
<dbReference type="InterPro" id="IPR019787">
    <property type="entry name" value="Znf_PHD-finger"/>
</dbReference>
<dbReference type="AlphaFoldDB" id="A0A6S7KJR2"/>
<evidence type="ECO:0000256" key="5">
    <source>
        <dbReference type="ARBA" id="ARBA00023242"/>
    </source>
</evidence>
<comment type="subcellular location">
    <subcellularLocation>
        <location evidence="1">Nucleus</location>
    </subcellularLocation>
</comment>
<dbReference type="SUPFAM" id="SSF57903">
    <property type="entry name" value="FYVE/PHD zinc finger"/>
    <property type="match status" value="1"/>
</dbReference>
<dbReference type="EMBL" id="CACRXK020046099">
    <property type="protein sequence ID" value="CAB4046126.1"/>
    <property type="molecule type" value="Genomic_DNA"/>
</dbReference>
<dbReference type="PANTHER" id="PTHR46174">
    <property type="entry name" value="CXXC-TYPE ZINC FINGER PROTEIN 1"/>
    <property type="match status" value="1"/>
</dbReference>
<dbReference type="PANTHER" id="PTHR46174:SF1">
    <property type="entry name" value="CXXC-TYPE ZINC FINGER PROTEIN 1"/>
    <property type="match status" value="1"/>
</dbReference>
<keyword evidence="4" id="KW-0862">Zinc</keyword>
<dbReference type="Proteomes" id="UP001152795">
    <property type="component" value="Unassembled WGS sequence"/>
</dbReference>
<reference evidence="6" key="1">
    <citation type="submission" date="2020-04" db="EMBL/GenBank/DDBJ databases">
        <authorList>
            <person name="Alioto T."/>
            <person name="Alioto T."/>
            <person name="Gomez Garrido J."/>
        </authorList>
    </citation>
    <scope>NUCLEOTIDE SEQUENCE</scope>
    <source>
        <strain evidence="6">A484AB</strain>
    </source>
</reference>
<keyword evidence="5" id="KW-0539">Nucleus</keyword>
<dbReference type="PROSITE" id="PS01359">
    <property type="entry name" value="ZF_PHD_1"/>
    <property type="match status" value="1"/>
</dbReference>
<comment type="caution">
    <text evidence="6">The sequence shown here is derived from an EMBL/GenBank/DDBJ whole genome shotgun (WGS) entry which is preliminary data.</text>
</comment>
<dbReference type="InterPro" id="IPR019786">
    <property type="entry name" value="Zinc_finger_PHD-type_CS"/>
</dbReference>
<organism evidence="6 7">
    <name type="scientific">Paramuricea clavata</name>
    <name type="common">Red gorgonian</name>
    <name type="synonym">Violescent sea-whip</name>
    <dbReference type="NCBI Taxonomy" id="317549"/>
    <lineage>
        <taxon>Eukaryota</taxon>
        <taxon>Metazoa</taxon>
        <taxon>Cnidaria</taxon>
        <taxon>Anthozoa</taxon>
        <taxon>Octocorallia</taxon>
        <taxon>Malacalcyonacea</taxon>
        <taxon>Plexauridae</taxon>
        <taxon>Paramuricea</taxon>
    </lineage>
</organism>
<keyword evidence="2" id="KW-0479">Metal-binding</keyword>
<evidence type="ECO:0000313" key="7">
    <source>
        <dbReference type="Proteomes" id="UP001152795"/>
    </source>
</evidence>
<evidence type="ECO:0000313" key="6">
    <source>
        <dbReference type="EMBL" id="CAB4046126.1"/>
    </source>
</evidence>
<name>A0A6S7KJR2_PARCT</name>
<dbReference type="GO" id="GO:0048188">
    <property type="term" value="C:Set1C/COMPASS complex"/>
    <property type="evidence" value="ECO:0007669"/>
    <property type="project" value="InterPro"/>
</dbReference>
<evidence type="ECO:0000256" key="3">
    <source>
        <dbReference type="ARBA" id="ARBA00022771"/>
    </source>
</evidence>